<reference evidence="6" key="1">
    <citation type="submission" date="2018-12" db="EMBL/GenBank/DDBJ databases">
        <title>Tengunoibacter tsumagoiensis gen. nov., sp. nov., Dictyobacter kobayashii sp. nov., D. alpinus sp. nov., and D. joshuensis sp. nov. and description of Dictyobacteraceae fam. nov. within the order Ktedonobacterales isolated from Tengu-no-mugimeshi.</title>
        <authorList>
            <person name="Wang C.M."/>
            <person name="Zheng Y."/>
            <person name="Sakai Y."/>
            <person name="Toyoda A."/>
            <person name="Minakuchi Y."/>
            <person name="Abe K."/>
            <person name="Yokota A."/>
            <person name="Yabe S."/>
        </authorList>
    </citation>
    <scope>NUCLEOTIDE SEQUENCE [LARGE SCALE GENOMIC DNA]</scope>
    <source>
        <strain evidence="6">Uno16</strain>
    </source>
</reference>
<dbReference type="Gene3D" id="3.40.630.30">
    <property type="match status" value="1"/>
</dbReference>
<accession>A0A402B0T3</accession>
<protein>
    <submittedName>
        <fullName evidence="5">Alanine acetyltransferase</fullName>
    </submittedName>
</protein>
<dbReference type="AlphaFoldDB" id="A0A402B0T3"/>
<dbReference type="InterPro" id="IPR051531">
    <property type="entry name" value="N-acetyltransferase"/>
</dbReference>
<dbReference type="Pfam" id="PF13302">
    <property type="entry name" value="Acetyltransf_3"/>
    <property type="match status" value="1"/>
</dbReference>
<feature type="domain" description="N-acetyltransferase" evidence="4">
    <location>
        <begin position="7"/>
        <end position="173"/>
    </location>
</feature>
<dbReference type="PROSITE" id="PS51186">
    <property type="entry name" value="GNAT"/>
    <property type="match status" value="1"/>
</dbReference>
<dbReference type="OrthoDB" id="9795206at2"/>
<evidence type="ECO:0000313" key="5">
    <source>
        <dbReference type="EMBL" id="GCE24961.1"/>
    </source>
</evidence>
<evidence type="ECO:0000256" key="2">
    <source>
        <dbReference type="ARBA" id="ARBA00023315"/>
    </source>
</evidence>
<dbReference type="InterPro" id="IPR016181">
    <property type="entry name" value="Acyl_CoA_acyltransferase"/>
</dbReference>
<organism evidence="5 6">
    <name type="scientific">Dictyobacter alpinus</name>
    <dbReference type="NCBI Taxonomy" id="2014873"/>
    <lineage>
        <taxon>Bacteria</taxon>
        <taxon>Bacillati</taxon>
        <taxon>Chloroflexota</taxon>
        <taxon>Ktedonobacteria</taxon>
        <taxon>Ktedonobacterales</taxon>
        <taxon>Dictyobacteraceae</taxon>
        <taxon>Dictyobacter</taxon>
    </lineage>
</organism>
<dbReference type="GO" id="GO:0016747">
    <property type="term" value="F:acyltransferase activity, transferring groups other than amino-acyl groups"/>
    <property type="evidence" value="ECO:0007669"/>
    <property type="project" value="InterPro"/>
</dbReference>
<keyword evidence="1 5" id="KW-0808">Transferase</keyword>
<dbReference type="SUPFAM" id="SSF55729">
    <property type="entry name" value="Acyl-CoA N-acyltransferases (Nat)"/>
    <property type="match status" value="1"/>
</dbReference>
<name>A0A402B0T3_9CHLR</name>
<dbReference type="InterPro" id="IPR000182">
    <property type="entry name" value="GNAT_dom"/>
</dbReference>
<keyword evidence="2" id="KW-0012">Acyltransferase</keyword>
<evidence type="ECO:0000256" key="1">
    <source>
        <dbReference type="ARBA" id="ARBA00022679"/>
    </source>
</evidence>
<gene>
    <name evidence="5" type="primary">rimJ_1</name>
    <name evidence="5" type="ORF">KDA_04450</name>
</gene>
<sequence>MIRGEKIYLRPLKRIDVAYLQKYFENPEVMSEFNFFGFHGSEGIEQEFNKNGFISDTYTRLAVVTHSEQIVGMVDYRPVRHGPGQGNIAYFFGIELAKEHRGLGYGTEAHKLLVRYLFATYPIVRIETLTDSENKAEQRTLEKSNFTREGIMRQSQWRKGAWHDMVLYSILRQEQPELG</sequence>
<evidence type="ECO:0000256" key="3">
    <source>
        <dbReference type="ARBA" id="ARBA00038502"/>
    </source>
</evidence>
<dbReference type="EMBL" id="BIFT01000001">
    <property type="protein sequence ID" value="GCE24961.1"/>
    <property type="molecule type" value="Genomic_DNA"/>
</dbReference>
<dbReference type="PANTHER" id="PTHR43792">
    <property type="entry name" value="GNAT FAMILY, PUTATIVE (AFU_ORTHOLOGUE AFUA_3G00765)-RELATED-RELATED"/>
    <property type="match status" value="1"/>
</dbReference>
<dbReference type="Proteomes" id="UP000287171">
    <property type="component" value="Unassembled WGS sequence"/>
</dbReference>
<dbReference type="RefSeq" id="WP_126625609.1">
    <property type="nucleotide sequence ID" value="NZ_BIFT01000001.1"/>
</dbReference>
<comment type="caution">
    <text evidence="5">The sequence shown here is derived from an EMBL/GenBank/DDBJ whole genome shotgun (WGS) entry which is preliminary data.</text>
</comment>
<dbReference type="CDD" id="cd04301">
    <property type="entry name" value="NAT_SF"/>
    <property type="match status" value="1"/>
</dbReference>
<evidence type="ECO:0000259" key="4">
    <source>
        <dbReference type="PROSITE" id="PS51186"/>
    </source>
</evidence>
<evidence type="ECO:0000313" key="6">
    <source>
        <dbReference type="Proteomes" id="UP000287171"/>
    </source>
</evidence>
<proteinExistence type="inferred from homology"/>
<dbReference type="PANTHER" id="PTHR43792:SF8">
    <property type="entry name" value="[RIBOSOMAL PROTEIN US5]-ALANINE N-ACETYLTRANSFERASE"/>
    <property type="match status" value="1"/>
</dbReference>
<comment type="similarity">
    <text evidence="3">Belongs to the acetyltransferase family. RimJ subfamily.</text>
</comment>
<keyword evidence="6" id="KW-1185">Reference proteome</keyword>